<sequence length="199" mass="21598">MATSATTARNGLHQNHASFLERFNARQAQNRVAKQKPTLSVDEHAAHRAQLGKARFNKPRYSEQTEINVSGIFNKWRRVEGDAREPRPRNDTGLPPLHLQALQDQIMGQRARANDTASTLLAAISSGAIQARGRPELVDGERQEPKDGSIQEPKPRSKSRISYHGPFSGPCADDSSCGATIIVPSGAKAVAQAQASEEG</sequence>
<evidence type="ECO:0000256" key="1">
    <source>
        <dbReference type="SAM" id="MobiDB-lite"/>
    </source>
</evidence>
<feature type="region of interest" description="Disordered" evidence="1">
    <location>
        <begin position="132"/>
        <end position="179"/>
    </location>
</feature>
<organism evidence="2 3">
    <name type="scientific">Fusarium oxysporum f. sp. narcissi</name>
    <dbReference type="NCBI Taxonomy" id="451672"/>
    <lineage>
        <taxon>Eukaryota</taxon>
        <taxon>Fungi</taxon>
        <taxon>Dikarya</taxon>
        <taxon>Ascomycota</taxon>
        <taxon>Pezizomycotina</taxon>
        <taxon>Sordariomycetes</taxon>
        <taxon>Hypocreomycetidae</taxon>
        <taxon>Hypocreales</taxon>
        <taxon>Nectriaceae</taxon>
        <taxon>Fusarium</taxon>
        <taxon>Fusarium oxysporum species complex</taxon>
    </lineage>
</organism>
<evidence type="ECO:0000313" key="2">
    <source>
        <dbReference type="EMBL" id="RYC80121.1"/>
    </source>
</evidence>
<reference evidence="2 3" key="1">
    <citation type="submission" date="2016-12" db="EMBL/GenBank/DDBJ databases">
        <title>Draft genome sequence of Fusarium oxysporum causing rot on Narcissus.</title>
        <authorList>
            <person name="Armitage A.D."/>
            <person name="Taylor A."/>
            <person name="Clarkson J.P."/>
            <person name="Harrison R.J."/>
            <person name="Jackson A.C."/>
        </authorList>
    </citation>
    <scope>NUCLEOTIDE SEQUENCE [LARGE SCALE GENOMIC DNA]</scope>
    <source>
        <strain evidence="2 3">N139</strain>
    </source>
</reference>
<accession>A0A4Q2UZZ0</accession>
<dbReference type="EMBL" id="MQTW01000431">
    <property type="protein sequence ID" value="RYC80121.1"/>
    <property type="molecule type" value="Genomic_DNA"/>
</dbReference>
<dbReference type="AlphaFoldDB" id="A0A4Q2UZZ0"/>
<name>A0A4Q2UZZ0_FUSOX</name>
<comment type="caution">
    <text evidence="2">The sequence shown here is derived from an EMBL/GenBank/DDBJ whole genome shotgun (WGS) entry which is preliminary data.</text>
</comment>
<dbReference type="Proteomes" id="UP000290540">
    <property type="component" value="Unassembled WGS sequence"/>
</dbReference>
<gene>
    <name evidence="2" type="ORF">BFJ63_vAg16997</name>
</gene>
<feature type="compositionally biased region" description="Basic and acidic residues" evidence="1">
    <location>
        <begin position="133"/>
        <end position="155"/>
    </location>
</feature>
<evidence type="ECO:0000313" key="3">
    <source>
        <dbReference type="Proteomes" id="UP000290540"/>
    </source>
</evidence>
<protein>
    <submittedName>
        <fullName evidence="2">Uncharacterized protein</fullName>
    </submittedName>
</protein>
<proteinExistence type="predicted"/>